<proteinExistence type="predicted"/>
<evidence type="ECO:0000313" key="1">
    <source>
        <dbReference type="EMBL" id="GAA0667064.1"/>
    </source>
</evidence>
<dbReference type="Proteomes" id="UP001500420">
    <property type="component" value="Unassembled WGS sequence"/>
</dbReference>
<evidence type="ECO:0000313" key="2">
    <source>
        <dbReference type="Proteomes" id="UP001500420"/>
    </source>
</evidence>
<evidence type="ECO:0008006" key="3">
    <source>
        <dbReference type="Google" id="ProtNLM"/>
    </source>
</evidence>
<organism evidence="1 2">
    <name type="scientific">Natronoarchaeum mannanilyticum</name>
    <dbReference type="NCBI Taxonomy" id="926360"/>
    <lineage>
        <taxon>Archaea</taxon>
        <taxon>Methanobacteriati</taxon>
        <taxon>Methanobacteriota</taxon>
        <taxon>Stenosarchaea group</taxon>
        <taxon>Halobacteria</taxon>
        <taxon>Halobacteriales</taxon>
        <taxon>Natronoarchaeaceae</taxon>
    </lineage>
</organism>
<sequence>MRMNRRNVLAGIGALTAGGGAVFGSGAFSQVEAERTVDISTTGDSGALLQFSGSSTLVNLDGGNDSDLLKISASNLNKDATTTAKDAITVTNTGDNAVGFYVDDESSQVSGVDEIDIQVDGTSIVGSSNSVDLNASNGSADLDLVFDLTGDNIADDIPGSITFVADTSSHSGA</sequence>
<name>A0AAV3T8D9_9EURY</name>
<dbReference type="PROSITE" id="PS51318">
    <property type="entry name" value="TAT"/>
    <property type="match status" value="1"/>
</dbReference>
<protein>
    <recommendedName>
        <fullName evidence="3">DUF1102 domain-containing protein</fullName>
    </recommendedName>
</protein>
<dbReference type="EMBL" id="BAAADV010000001">
    <property type="protein sequence ID" value="GAA0667064.1"/>
    <property type="molecule type" value="Genomic_DNA"/>
</dbReference>
<accession>A0AAV3T8D9</accession>
<dbReference type="InterPro" id="IPR006311">
    <property type="entry name" value="TAT_signal"/>
</dbReference>
<comment type="caution">
    <text evidence="1">The sequence shown here is derived from an EMBL/GenBank/DDBJ whole genome shotgun (WGS) entry which is preliminary data.</text>
</comment>
<gene>
    <name evidence="1" type="ORF">GCM10009020_10610</name>
</gene>
<reference evidence="1 2" key="1">
    <citation type="journal article" date="2019" name="Int. J. Syst. Evol. Microbiol.">
        <title>The Global Catalogue of Microorganisms (GCM) 10K type strain sequencing project: providing services to taxonomists for standard genome sequencing and annotation.</title>
        <authorList>
            <consortium name="The Broad Institute Genomics Platform"/>
            <consortium name="The Broad Institute Genome Sequencing Center for Infectious Disease"/>
            <person name="Wu L."/>
            <person name="Ma J."/>
        </authorList>
    </citation>
    <scope>NUCLEOTIDE SEQUENCE [LARGE SCALE GENOMIC DNA]</scope>
    <source>
        <strain evidence="1 2">JCM 16328</strain>
    </source>
</reference>
<keyword evidence="2" id="KW-1185">Reference proteome</keyword>
<dbReference type="AlphaFoldDB" id="A0AAV3T8D9"/>